<keyword evidence="2" id="KW-1185">Reference proteome</keyword>
<dbReference type="RefSeq" id="WP_144857018.1">
    <property type="nucleotide sequence ID" value="NZ_BAAAYT010000001.1"/>
</dbReference>
<dbReference type="Proteomes" id="UP000315628">
    <property type="component" value="Unassembled WGS sequence"/>
</dbReference>
<organism evidence="1 2">
    <name type="scientific">Marihabitans asiaticum</name>
    <dbReference type="NCBI Taxonomy" id="415218"/>
    <lineage>
        <taxon>Bacteria</taxon>
        <taxon>Bacillati</taxon>
        <taxon>Actinomycetota</taxon>
        <taxon>Actinomycetes</taxon>
        <taxon>Micrococcales</taxon>
        <taxon>Intrasporangiaceae</taxon>
        <taxon>Marihabitans</taxon>
    </lineage>
</organism>
<protein>
    <submittedName>
        <fullName evidence="1">Uncharacterized protein</fullName>
    </submittedName>
</protein>
<accession>A0A560WED7</accession>
<dbReference type="EMBL" id="VIUW01000002">
    <property type="protein sequence ID" value="TWD16031.1"/>
    <property type="molecule type" value="Genomic_DNA"/>
</dbReference>
<evidence type="ECO:0000313" key="1">
    <source>
        <dbReference type="EMBL" id="TWD16031.1"/>
    </source>
</evidence>
<name>A0A560WED7_9MICO</name>
<evidence type="ECO:0000313" key="2">
    <source>
        <dbReference type="Proteomes" id="UP000315628"/>
    </source>
</evidence>
<gene>
    <name evidence="1" type="ORF">FB557_1572</name>
</gene>
<sequence>MSKKVRVGKVTIKQKCCVSKKRCSSCPIRLLAEGRMPKGYTVHKRKLVTVSAKKAKKAKAAARRLDAA</sequence>
<dbReference type="AlphaFoldDB" id="A0A560WED7"/>
<comment type="caution">
    <text evidence="1">The sequence shown here is derived from an EMBL/GenBank/DDBJ whole genome shotgun (WGS) entry which is preliminary data.</text>
</comment>
<reference evidence="1 2" key="1">
    <citation type="submission" date="2019-06" db="EMBL/GenBank/DDBJ databases">
        <title>Sequencing the genomes of 1000 actinobacteria strains.</title>
        <authorList>
            <person name="Klenk H.-P."/>
        </authorList>
    </citation>
    <scope>NUCLEOTIDE SEQUENCE [LARGE SCALE GENOMIC DNA]</scope>
    <source>
        <strain evidence="1 2">DSM 18935</strain>
    </source>
</reference>
<proteinExistence type="predicted"/>